<protein>
    <submittedName>
        <fullName evidence="3">52 kDa repressor of the inhibitor of the protein kinase-like</fullName>
    </submittedName>
</protein>
<dbReference type="AlphaFoldDB" id="A0A8B8FAP0"/>
<organism evidence="2 3">
    <name type="scientific">Sipha flava</name>
    <name type="common">yellow sugarcane aphid</name>
    <dbReference type="NCBI Taxonomy" id="143950"/>
    <lineage>
        <taxon>Eukaryota</taxon>
        <taxon>Metazoa</taxon>
        <taxon>Ecdysozoa</taxon>
        <taxon>Arthropoda</taxon>
        <taxon>Hexapoda</taxon>
        <taxon>Insecta</taxon>
        <taxon>Pterygota</taxon>
        <taxon>Neoptera</taxon>
        <taxon>Paraneoptera</taxon>
        <taxon>Hemiptera</taxon>
        <taxon>Sternorrhyncha</taxon>
        <taxon>Aphidomorpha</taxon>
        <taxon>Aphidoidea</taxon>
        <taxon>Aphididae</taxon>
        <taxon>Sipha</taxon>
    </lineage>
</organism>
<feature type="domain" description="HAT C-terminal dimerisation" evidence="1">
    <location>
        <begin position="94"/>
        <end position="176"/>
    </location>
</feature>
<reference evidence="3" key="1">
    <citation type="submission" date="2025-08" db="UniProtKB">
        <authorList>
            <consortium name="RefSeq"/>
        </authorList>
    </citation>
    <scope>IDENTIFICATION</scope>
    <source>
        <tissue evidence="3">Whole body</tissue>
    </source>
</reference>
<evidence type="ECO:0000313" key="2">
    <source>
        <dbReference type="Proteomes" id="UP000694846"/>
    </source>
</evidence>
<sequence length="201" mass="23425">MPRISGRQKNRNNVPFKDIEEFYRRTVFIPYLDDLLCSLKQRFLSHKDTIKSLQYVLPSLTVDKPFSCLKPAVQFYEDDLPGYQDIIEAEFKLWQSKWKTVGPKFRPLNAIETLTNCDSNMFPNMYQLLKLISVLPVSTATAERSFSSLRRLKTYLRNSTTESRLVRLALLSIHRDIDISDDQILDKFANSGKARRLKLSL</sequence>
<dbReference type="PANTHER" id="PTHR46289:SF14">
    <property type="entry name" value="DUF4371 DOMAIN-CONTAINING PROTEIN"/>
    <property type="match status" value="1"/>
</dbReference>
<proteinExistence type="predicted"/>
<evidence type="ECO:0000313" key="3">
    <source>
        <dbReference type="RefSeq" id="XP_025407929.1"/>
    </source>
</evidence>
<gene>
    <name evidence="3" type="primary">LOC112681828</name>
</gene>
<dbReference type="OrthoDB" id="6621209at2759"/>
<name>A0A8B8FAP0_9HEMI</name>
<evidence type="ECO:0000259" key="1">
    <source>
        <dbReference type="Pfam" id="PF05699"/>
    </source>
</evidence>
<dbReference type="RefSeq" id="XP_025407929.1">
    <property type="nucleotide sequence ID" value="XM_025552144.1"/>
</dbReference>
<dbReference type="Proteomes" id="UP000694846">
    <property type="component" value="Unplaced"/>
</dbReference>
<dbReference type="GeneID" id="112681828"/>
<dbReference type="PANTHER" id="PTHR46289">
    <property type="entry name" value="52 KDA REPRESSOR OF THE INHIBITOR OF THE PROTEIN KINASE-LIKE PROTEIN-RELATED"/>
    <property type="match status" value="1"/>
</dbReference>
<dbReference type="GO" id="GO:0046983">
    <property type="term" value="F:protein dimerization activity"/>
    <property type="evidence" value="ECO:0007669"/>
    <property type="project" value="InterPro"/>
</dbReference>
<keyword evidence="2" id="KW-1185">Reference proteome</keyword>
<dbReference type="InterPro" id="IPR008906">
    <property type="entry name" value="HATC_C_dom"/>
</dbReference>
<accession>A0A8B8FAP0</accession>
<dbReference type="Pfam" id="PF05699">
    <property type="entry name" value="Dimer_Tnp_hAT"/>
    <property type="match status" value="1"/>
</dbReference>
<dbReference type="InterPro" id="IPR052958">
    <property type="entry name" value="IFN-induced_PKR_regulator"/>
</dbReference>